<feature type="coiled-coil region" evidence="1">
    <location>
        <begin position="18"/>
        <end position="81"/>
    </location>
</feature>
<dbReference type="AlphaFoldDB" id="A0A977K9V1"/>
<gene>
    <name evidence="2" type="ORF">IPA_07085</name>
</gene>
<evidence type="ECO:0000313" key="2">
    <source>
        <dbReference type="EMBL" id="UXD21712.1"/>
    </source>
</evidence>
<reference evidence="2" key="1">
    <citation type="submission" date="2013-11" db="EMBL/GenBank/DDBJ databases">
        <title>Comparative genomics of Ignicoccus.</title>
        <authorList>
            <person name="Podar M."/>
        </authorList>
    </citation>
    <scope>NUCLEOTIDE SEQUENCE</scope>
    <source>
        <strain evidence="2">DSM 13166</strain>
    </source>
</reference>
<keyword evidence="3" id="KW-1185">Reference proteome</keyword>
<dbReference type="KEGG" id="ipc:IPA_07085"/>
<accession>A0A977K9V1</accession>
<sequence length="179" mass="20091">MGLRKKIVQAIYQIRKVRNKLNHQLSAIEQKEKMLMERLVEAQKSGDLMRAKVYASEIANIRKLRSALMAFDIKLEQAELRLDTALTFGDAAFAVIPMAKDLKETIEQFRGIIPHIDEELESLVESFDELAAEGLGMDMIGGDVFIDHEAAKILEEAKAIASTKMKELVDLDGKEFANA</sequence>
<name>A0A977K9V1_9CREN</name>
<proteinExistence type="predicted"/>
<evidence type="ECO:0000256" key="1">
    <source>
        <dbReference type="SAM" id="Coils"/>
    </source>
</evidence>
<evidence type="ECO:0000313" key="3">
    <source>
        <dbReference type="Proteomes" id="UP001063698"/>
    </source>
</evidence>
<dbReference type="EMBL" id="CP006868">
    <property type="protein sequence ID" value="UXD21712.1"/>
    <property type="molecule type" value="Genomic_DNA"/>
</dbReference>
<keyword evidence="1" id="KW-0175">Coiled coil</keyword>
<protein>
    <submittedName>
        <fullName evidence="2">Uncharacterized protein</fullName>
    </submittedName>
</protein>
<organism evidence="2 3">
    <name type="scientific">Ignicoccus pacificus DSM 13166</name>
    <dbReference type="NCBI Taxonomy" id="940294"/>
    <lineage>
        <taxon>Archaea</taxon>
        <taxon>Thermoproteota</taxon>
        <taxon>Thermoprotei</taxon>
        <taxon>Desulfurococcales</taxon>
        <taxon>Desulfurococcaceae</taxon>
        <taxon>Ignicoccus</taxon>
    </lineage>
</organism>
<dbReference type="Proteomes" id="UP001063698">
    <property type="component" value="Chromosome"/>
</dbReference>
<dbReference type="Gene3D" id="6.10.140.1230">
    <property type="match status" value="1"/>
</dbReference>